<evidence type="ECO:0000256" key="1">
    <source>
        <dbReference type="SAM" id="Phobius"/>
    </source>
</evidence>
<keyword evidence="1" id="KW-0812">Transmembrane</keyword>
<sequence length="109" mass="11635">MSARKGRHPAMIETILADAQIEVGEHATAKWFGLTVNTDTVLSTVIAAIIVIALAFYLRAKVTSTGVPAECSCSSRRSPSRCATRSRARSACGSHHSCCHWRSPSSCSS</sequence>
<dbReference type="EMBL" id="JAOB01000011">
    <property type="protein sequence ID" value="EUA73519.1"/>
    <property type="molecule type" value="Genomic_DNA"/>
</dbReference>
<evidence type="ECO:0000313" key="2">
    <source>
        <dbReference type="EMBL" id="EUA73519.1"/>
    </source>
</evidence>
<organism evidence="2">
    <name type="scientific">Mycobacterium xenopi 4042</name>
    <dbReference type="NCBI Taxonomy" id="1299334"/>
    <lineage>
        <taxon>Bacteria</taxon>
        <taxon>Bacillati</taxon>
        <taxon>Actinomycetota</taxon>
        <taxon>Actinomycetes</taxon>
        <taxon>Mycobacteriales</taxon>
        <taxon>Mycobacteriaceae</taxon>
        <taxon>Mycobacterium</taxon>
    </lineage>
</organism>
<reference evidence="2" key="1">
    <citation type="submission" date="2014-01" db="EMBL/GenBank/DDBJ databases">
        <authorList>
            <person name="Brown-Elliot B."/>
            <person name="Wallace R."/>
            <person name="Lenaerts A."/>
            <person name="Ordway D."/>
            <person name="DeGroote M.A."/>
            <person name="Parker T."/>
            <person name="Sizemore C."/>
            <person name="Tallon L.J."/>
            <person name="Sadzewicz L.K."/>
            <person name="Sengamalay N."/>
            <person name="Fraser C.M."/>
            <person name="Hine E."/>
            <person name="Shefchek K.A."/>
            <person name="Das S.P."/>
            <person name="Tettelin H."/>
        </authorList>
    </citation>
    <scope>NUCLEOTIDE SEQUENCE [LARGE SCALE GENOMIC DNA]</scope>
    <source>
        <strain evidence="2">4042</strain>
    </source>
</reference>
<dbReference type="AlphaFoldDB" id="X8DYP6"/>
<comment type="caution">
    <text evidence="2">The sequence shown here is derived from an EMBL/GenBank/DDBJ whole genome shotgun (WGS) entry which is preliminary data.</text>
</comment>
<name>X8DYP6_MYCXE</name>
<proteinExistence type="predicted"/>
<keyword evidence="1" id="KW-0472">Membrane</keyword>
<keyword evidence="1" id="KW-1133">Transmembrane helix</keyword>
<gene>
    <name evidence="2" type="ORF">I553_9676</name>
</gene>
<dbReference type="PATRIC" id="fig|1299334.3.peg.1181"/>
<accession>X8DYP6</accession>
<protein>
    <submittedName>
        <fullName evidence="2">Putative aTP synthase subunit a</fullName>
    </submittedName>
</protein>
<feature type="transmembrane region" description="Helical" evidence="1">
    <location>
        <begin position="40"/>
        <end position="58"/>
    </location>
</feature>